<sequence length="460" mass="50604">MILIENLTPYADIVFGNIDRTDRSFETVVARGVFAIRPQADASGGMTHTLVELDQQDPVLVVDTYFGAIAESEVRSESDLSPYKPRCDVIVHATAHSPTGRPVPAVEVGVTIERAVGRFPSVVPVAEGLLLDRRLVVWGDRDFVRLGAVDRTAASVVRRMTLGALKPSEWQLTDPVPFTAFPIRYDHAFGGSVTVRASEHEVVSRLPEDRRAEPQIGEDAGDRDPAITQEAFAANPLGRGFITPWYAHAAKATRWSAPRIEAPRSPITVDAFERLLEGACPAEPALMPHGLGIVAKHWAPRLRLAGTCDERWQAERCPRLPEDFDEAFWNGSPPDMQCDFLFGEETVSLTNMLPRAEASRSRGDAVVARFSLPRVGLVLRLERPEGGVFYDALRIDTLHIDLDAMRVALTWRLRLPDTGSASVRGTLMALAPILDEQPDLMPGVIASAAYHQALSDREKE</sequence>
<evidence type="ECO:0000313" key="3">
    <source>
        <dbReference type="Proteomes" id="UP000036471"/>
    </source>
</evidence>
<name>A0ABR5HCU3_9HYPH</name>
<dbReference type="InterPro" id="IPR018683">
    <property type="entry name" value="DUF2169"/>
</dbReference>
<accession>A0ABR5HCU3</accession>
<evidence type="ECO:0000313" key="2">
    <source>
        <dbReference type="EMBL" id="KMO23474.1"/>
    </source>
</evidence>
<dbReference type="EMBL" id="JTHG01000111">
    <property type="protein sequence ID" value="KMO23474.1"/>
    <property type="molecule type" value="Genomic_DNA"/>
</dbReference>
<evidence type="ECO:0000259" key="1">
    <source>
        <dbReference type="Pfam" id="PF09937"/>
    </source>
</evidence>
<reference evidence="2 3" key="1">
    <citation type="submission" date="2014-11" db="EMBL/GenBank/DDBJ databases">
        <title>Comparative genomics of Methylobacterium species.</title>
        <authorList>
            <person name="Chaudhry V."/>
            <person name="Patil P.B."/>
        </authorList>
    </citation>
    <scope>NUCLEOTIDE SEQUENCE [LARGE SCALE GENOMIC DNA]</scope>
    <source>
        <strain evidence="2 3">SE3.6</strain>
    </source>
</reference>
<dbReference type="Proteomes" id="UP000036471">
    <property type="component" value="Unassembled WGS sequence"/>
</dbReference>
<dbReference type="RefSeq" id="WP_048430773.1">
    <property type="nucleotide sequence ID" value="NZ_JTHF01000287.1"/>
</dbReference>
<comment type="caution">
    <text evidence="2">The sequence shown here is derived from an EMBL/GenBank/DDBJ whole genome shotgun (WGS) entry which is preliminary data.</text>
</comment>
<feature type="domain" description="DUF2169" evidence="1">
    <location>
        <begin position="27"/>
        <end position="412"/>
    </location>
</feature>
<dbReference type="Pfam" id="PF09937">
    <property type="entry name" value="DUF2169"/>
    <property type="match status" value="1"/>
</dbReference>
<organism evidence="2 3">
    <name type="scientific">Methylobacterium indicum</name>
    <dbReference type="NCBI Taxonomy" id="1775910"/>
    <lineage>
        <taxon>Bacteria</taxon>
        <taxon>Pseudomonadati</taxon>
        <taxon>Pseudomonadota</taxon>
        <taxon>Alphaproteobacteria</taxon>
        <taxon>Hyphomicrobiales</taxon>
        <taxon>Methylobacteriaceae</taxon>
        <taxon>Methylobacterium</taxon>
    </lineage>
</organism>
<gene>
    <name evidence="2" type="ORF">QR79_13285</name>
</gene>
<keyword evidence="3" id="KW-1185">Reference proteome</keyword>
<proteinExistence type="predicted"/>
<protein>
    <recommendedName>
        <fullName evidence="1">DUF2169 domain-containing protein</fullName>
    </recommendedName>
</protein>